<gene>
    <name evidence="7" type="ORF">AAP_02713</name>
</gene>
<dbReference type="GO" id="GO:0005634">
    <property type="term" value="C:nucleus"/>
    <property type="evidence" value="ECO:0007669"/>
    <property type="project" value="UniProtKB-ARBA"/>
</dbReference>
<reference evidence="7 8" key="1">
    <citation type="journal article" date="2016" name="Genome Biol. Evol.">
        <title>Divergent and convergent evolution of fungal pathogenicity.</title>
        <authorList>
            <person name="Shang Y."/>
            <person name="Xiao G."/>
            <person name="Zheng P."/>
            <person name="Cen K."/>
            <person name="Zhan S."/>
            <person name="Wang C."/>
        </authorList>
    </citation>
    <scope>NUCLEOTIDE SEQUENCE [LARGE SCALE GENOMIC DNA]</scope>
    <source>
        <strain evidence="7 8">ARSEF 7405</strain>
    </source>
</reference>
<dbReference type="InterPro" id="IPR007529">
    <property type="entry name" value="Znf_HIT"/>
</dbReference>
<dbReference type="Pfam" id="PF04438">
    <property type="entry name" value="zf-HIT"/>
    <property type="match status" value="1"/>
</dbReference>
<dbReference type="EMBL" id="AZGZ01000010">
    <property type="protein sequence ID" value="KZZ92632.1"/>
    <property type="molecule type" value="Genomic_DNA"/>
</dbReference>
<keyword evidence="8" id="KW-1185">Reference proteome</keyword>
<dbReference type="CDD" id="cd21437">
    <property type="entry name" value="zf-HIT_ZNHIT1_like"/>
    <property type="match status" value="1"/>
</dbReference>
<keyword evidence="3" id="KW-0862">Zinc</keyword>
<dbReference type="PANTHER" id="PTHR13093">
    <property type="entry name" value="ZINC FINGER HIT DOMAIN CONTAINING PROTEIN 1"/>
    <property type="match status" value="1"/>
</dbReference>
<dbReference type="GO" id="GO:0006338">
    <property type="term" value="P:chromatin remodeling"/>
    <property type="evidence" value="ECO:0007669"/>
    <property type="project" value="InterPro"/>
</dbReference>
<dbReference type="GO" id="GO:0008270">
    <property type="term" value="F:zinc ion binding"/>
    <property type="evidence" value="ECO:0007669"/>
    <property type="project" value="UniProtKB-UniRule"/>
</dbReference>
<feature type="region of interest" description="Disordered" evidence="5">
    <location>
        <begin position="134"/>
        <end position="162"/>
    </location>
</feature>
<organism evidence="7 8">
    <name type="scientific">Ascosphaera apis ARSEF 7405</name>
    <dbReference type="NCBI Taxonomy" id="392613"/>
    <lineage>
        <taxon>Eukaryota</taxon>
        <taxon>Fungi</taxon>
        <taxon>Dikarya</taxon>
        <taxon>Ascomycota</taxon>
        <taxon>Pezizomycotina</taxon>
        <taxon>Eurotiomycetes</taxon>
        <taxon>Eurotiomycetidae</taxon>
        <taxon>Onygenales</taxon>
        <taxon>Ascosphaeraceae</taxon>
        <taxon>Ascosphaera</taxon>
    </lineage>
</organism>
<dbReference type="Gene3D" id="3.30.60.190">
    <property type="match status" value="1"/>
</dbReference>
<dbReference type="OrthoDB" id="74807at2759"/>
<dbReference type="AlphaFoldDB" id="A0A167ZGK6"/>
<dbReference type="InterPro" id="IPR039723">
    <property type="entry name" value="Vps71/ZNHIT1"/>
</dbReference>
<keyword evidence="2 4" id="KW-0863">Zinc-finger</keyword>
<name>A0A167ZGK6_9EURO</name>
<dbReference type="PROSITE" id="PS51083">
    <property type="entry name" value="ZF_HIT"/>
    <property type="match status" value="1"/>
</dbReference>
<evidence type="ECO:0000256" key="4">
    <source>
        <dbReference type="PROSITE-ProRule" id="PRU00453"/>
    </source>
</evidence>
<dbReference type="VEuPathDB" id="FungiDB:AAP_02713"/>
<feature type="compositionally biased region" description="Low complexity" evidence="5">
    <location>
        <begin position="141"/>
        <end position="157"/>
    </location>
</feature>
<keyword evidence="1" id="KW-0479">Metal-binding</keyword>
<sequence length="273" mass="29558">MSHKVTVLANTTGHTTPGWAYVPDTGGPPAAHAPVRGTRKGKRTFRESTTAGGSAGLAARGRGNLTARQNTAVLRRLADLDRENHKDVHIPIVTTKGKELAAKSSRSKTTTNVRRILMSQKTFKNYLDDEEASLAQQHAQSVTTSTSNRPSNRSSAAVPPPVPVGVPPAVHYTPTDAAAQSLISTPYDSDPLLRANVPSPPPEQIMEQLLAEPPLSYNAARATLDENDDRPARQFCGICGYWGRVKCLKCGARTCGLECYRVHEDTKCDRFYA</sequence>
<evidence type="ECO:0000259" key="6">
    <source>
        <dbReference type="PROSITE" id="PS51083"/>
    </source>
</evidence>
<evidence type="ECO:0000256" key="2">
    <source>
        <dbReference type="ARBA" id="ARBA00022771"/>
    </source>
</evidence>
<evidence type="ECO:0000256" key="1">
    <source>
        <dbReference type="ARBA" id="ARBA00022723"/>
    </source>
</evidence>
<protein>
    <submittedName>
        <fullName evidence="7">Zinc finger, HIT-type</fullName>
    </submittedName>
</protein>
<evidence type="ECO:0000313" key="8">
    <source>
        <dbReference type="Proteomes" id="UP000242877"/>
    </source>
</evidence>
<evidence type="ECO:0000256" key="5">
    <source>
        <dbReference type="SAM" id="MobiDB-lite"/>
    </source>
</evidence>
<evidence type="ECO:0000313" key="7">
    <source>
        <dbReference type="EMBL" id="KZZ92632.1"/>
    </source>
</evidence>
<comment type="caution">
    <text evidence="7">The sequence shown here is derived from an EMBL/GenBank/DDBJ whole genome shotgun (WGS) entry which is preliminary data.</text>
</comment>
<accession>A0A167ZGK6</accession>
<feature type="domain" description="HIT-type" evidence="6">
    <location>
        <begin position="236"/>
        <end position="268"/>
    </location>
</feature>
<evidence type="ECO:0000256" key="3">
    <source>
        <dbReference type="ARBA" id="ARBA00022833"/>
    </source>
</evidence>
<proteinExistence type="predicted"/>
<dbReference type="Proteomes" id="UP000242877">
    <property type="component" value="Unassembled WGS sequence"/>
</dbReference>